<proteinExistence type="predicted"/>
<evidence type="ECO:0000313" key="3">
    <source>
        <dbReference type="Proteomes" id="UP001247805"/>
    </source>
</evidence>
<dbReference type="Pfam" id="PF16539">
    <property type="entry name" value="FlgT_M"/>
    <property type="match status" value="1"/>
</dbReference>
<keyword evidence="2" id="KW-0969">Cilium</keyword>
<organism evidence="2 3">
    <name type="scientific">Paraglaciecola aquimarina</name>
    <dbReference type="NCBI Taxonomy" id="1235557"/>
    <lineage>
        <taxon>Bacteria</taxon>
        <taxon>Pseudomonadati</taxon>
        <taxon>Pseudomonadota</taxon>
        <taxon>Gammaproteobacteria</taxon>
        <taxon>Alteromonadales</taxon>
        <taxon>Alteromonadaceae</taxon>
        <taxon>Paraglaciecola</taxon>
    </lineage>
</organism>
<dbReference type="Proteomes" id="UP001247805">
    <property type="component" value="Unassembled WGS sequence"/>
</dbReference>
<keyword evidence="3" id="KW-1185">Reference proteome</keyword>
<dbReference type="InterPro" id="IPR032386">
    <property type="entry name" value="FlgT_M"/>
</dbReference>
<dbReference type="EMBL" id="JAWDIO010000002">
    <property type="protein sequence ID" value="MDU0355749.1"/>
    <property type="molecule type" value="Genomic_DNA"/>
</dbReference>
<keyword evidence="2" id="KW-0282">Flagellum</keyword>
<dbReference type="Gene3D" id="3.40.50.10610">
    <property type="entry name" value="ABC-type transport auxiliary lipoprotein component"/>
    <property type="match status" value="1"/>
</dbReference>
<feature type="domain" description="Flagellar assembly protein T middle" evidence="1">
    <location>
        <begin position="7"/>
        <end position="91"/>
    </location>
</feature>
<reference evidence="2 3" key="1">
    <citation type="submission" date="2023-10" db="EMBL/GenBank/DDBJ databases">
        <title>Glaciecola aquimarina strain GGW-M5 nov., isolated from a coastal seawater.</title>
        <authorList>
            <person name="Bayburt H."/>
            <person name="Kim J.M."/>
            <person name="Choi B.J."/>
            <person name="Jeon C.O."/>
        </authorList>
    </citation>
    <scope>NUCLEOTIDE SEQUENCE [LARGE SCALE GENOMIC DNA]</scope>
    <source>
        <strain evidence="2 3">KCTC 32108</strain>
    </source>
</reference>
<evidence type="ECO:0000313" key="2">
    <source>
        <dbReference type="EMBL" id="MDU0355749.1"/>
    </source>
</evidence>
<gene>
    <name evidence="2" type="ORF">RS130_19350</name>
</gene>
<comment type="caution">
    <text evidence="2">The sequence shown here is derived from an EMBL/GenBank/DDBJ whole genome shotgun (WGS) entry which is preliminary data.</text>
</comment>
<evidence type="ECO:0000259" key="1">
    <source>
        <dbReference type="Pfam" id="PF16539"/>
    </source>
</evidence>
<name>A0ABU3T0G1_9ALTE</name>
<keyword evidence="2" id="KW-0966">Cell projection</keyword>
<accession>A0ABU3T0G1</accession>
<protein>
    <submittedName>
        <fullName evidence="2">Flagella assembly protein FlgT middle domain-containing protein</fullName>
    </submittedName>
</protein>
<dbReference type="RefSeq" id="WP_316028101.1">
    <property type="nucleotide sequence ID" value="NZ_JAWDIO010000002.1"/>
</dbReference>
<sequence length="160" mass="17612">MLSPPDTNKNLSNALKLAAKTGTQYVLFGEILDFGIETTSHAKLSFWKDDEVSRHLSLSLSLYDGTSGELLLQDRLTAQAPWQFDLHGTVNSDSPALWQSNFGLAAHELIKNINQKIDDTISCLPTYGRVLAIGNEQLTVNIGKRNGVKPRRLTDSVSSK</sequence>